<dbReference type="InterPro" id="IPR002347">
    <property type="entry name" value="SDR_fam"/>
</dbReference>
<evidence type="ECO:0000313" key="3">
    <source>
        <dbReference type="EMBL" id="GIX72331.1"/>
    </source>
</evidence>
<evidence type="ECO:0000256" key="1">
    <source>
        <dbReference type="SAM" id="MobiDB-lite"/>
    </source>
</evidence>
<dbReference type="Gene3D" id="3.40.50.720">
    <property type="entry name" value="NAD(P)-binding Rossmann-like Domain"/>
    <property type="match status" value="1"/>
</dbReference>
<dbReference type="Pfam" id="PF00106">
    <property type="entry name" value="adh_short"/>
    <property type="match status" value="1"/>
</dbReference>
<keyword evidence="4" id="KW-1185">Reference proteome</keyword>
<feature type="compositionally biased region" description="Polar residues" evidence="1">
    <location>
        <begin position="164"/>
        <end position="175"/>
    </location>
</feature>
<evidence type="ECO:0000313" key="4">
    <source>
        <dbReference type="Proteomes" id="UP001054945"/>
    </source>
</evidence>
<reference evidence="3 4" key="1">
    <citation type="submission" date="2021-06" db="EMBL/GenBank/DDBJ databases">
        <title>Caerostris extrusa draft genome.</title>
        <authorList>
            <person name="Kono N."/>
            <person name="Arakawa K."/>
        </authorList>
    </citation>
    <scope>NUCLEOTIDE SEQUENCE [LARGE SCALE GENOMIC DNA]</scope>
</reference>
<feature type="transmembrane region" description="Helical" evidence="2">
    <location>
        <begin position="5"/>
        <end position="26"/>
    </location>
</feature>
<organism evidence="3 4">
    <name type="scientific">Caerostris extrusa</name>
    <name type="common">Bark spider</name>
    <name type="synonym">Caerostris bankana</name>
    <dbReference type="NCBI Taxonomy" id="172846"/>
    <lineage>
        <taxon>Eukaryota</taxon>
        <taxon>Metazoa</taxon>
        <taxon>Ecdysozoa</taxon>
        <taxon>Arthropoda</taxon>
        <taxon>Chelicerata</taxon>
        <taxon>Arachnida</taxon>
        <taxon>Araneae</taxon>
        <taxon>Araneomorphae</taxon>
        <taxon>Entelegynae</taxon>
        <taxon>Araneoidea</taxon>
        <taxon>Araneidae</taxon>
        <taxon>Caerostris</taxon>
    </lineage>
</organism>
<sequence>MIGKYILAGFTHFLFIALCLKILAFFSPFVLISYYYFLGNVLVCAVIAKLTFGVSKHYLLSERINPENKAVLITGAARGIGNFVAKHLDSKGYHVFASCRDAHSPGADDLRKSCSKRLRVLELDVRSDESVKRAAEYVRNNGVDVNSGRSSTMPGFTREPLLTSPASRTSRTPWMSTYSGRYESSRLSSRC</sequence>
<dbReference type="GO" id="GO:0008202">
    <property type="term" value="P:steroid metabolic process"/>
    <property type="evidence" value="ECO:0007669"/>
    <property type="project" value="TreeGrafter"/>
</dbReference>
<proteinExistence type="predicted"/>
<dbReference type="Proteomes" id="UP001054945">
    <property type="component" value="Unassembled WGS sequence"/>
</dbReference>
<dbReference type="InterPro" id="IPR036291">
    <property type="entry name" value="NAD(P)-bd_dom_sf"/>
</dbReference>
<keyword evidence="2" id="KW-0472">Membrane</keyword>
<dbReference type="AlphaFoldDB" id="A0AAV4MIW0"/>
<comment type="caution">
    <text evidence="3">The sequence shown here is derived from an EMBL/GenBank/DDBJ whole genome shotgun (WGS) entry which is preliminary data.</text>
</comment>
<feature type="transmembrane region" description="Helical" evidence="2">
    <location>
        <begin position="32"/>
        <end position="52"/>
    </location>
</feature>
<feature type="region of interest" description="Disordered" evidence="1">
    <location>
        <begin position="146"/>
        <end position="175"/>
    </location>
</feature>
<dbReference type="PANTHER" id="PTHR43313">
    <property type="entry name" value="SHORT-CHAIN DEHYDROGENASE/REDUCTASE FAMILY 9C"/>
    <property type="match status" value="1"/>
</dbReference>
<dbReference type="EMBL" id="BPLR01002303">
    <property type="protein sequence ID" value="GIX72331.1"/>
    <property type="molecule type" value="Genomic_DNA"/>
</dbReference>
<accession>A0AAV4MIW0</accession>
<name>A0AAV4MIW0_CAEEX</name>
<gene>
    <name evidence="3" type="primary">Hsd17b2_2</name>
    <name evidence="3" type="ORF">CEXT_664211</name>
</gene>
<evidence type="ECO:0000256" key="2">
    <source>
        <dbReference type="SAM" id="Phobius"/>
    </source>
</evidence>
<keyword evidence="2" id="KW-0812">Transmembrane</keyword>
<dbReference type="SUPFAM" id="SSF51735">
    <property type="entry name" value="NAD(P)-binding Rossmann-fold domains"/>
    <property type="match status" value="1"/>
</dbReference>
<dbReference type="PANTHER" id="PTHR43313:SF50">
    <property type="entry name" value="GH26015P"/>
    <property type="match status" value="1"/>
</dbReference>
<keyword evidence="2" id="KW-1133">Transmembrane helix</keyword>
<protein>
    <submittedName>
        <fullName evidence="3">Estradiol 17-beta-dehydrogenase 2</fullName>
    </submittedName>
</protein>
<dbReference type="GO" id="GO:0016491">
    <property type="term" value="F:oxidoreductase activity"/>
    <property type="evidence" value="ECO:0007669"/>
    <property type="project" value="TreeGrafter"/>
</dbReference>